<dbReference type="RefSeq" id="WP_093395360.1">
    <property type="nucleotide sequence ID" value="NZ_LT629736.1"/>
</dbReference>
<proteinExistence type="predicted"/>
<name>A0A1H1WDI4_9GAMM</name>
<reference evidence="9" key="1">
    <citation type="submission" date="2016-10" db="EMBL/GenBank/DDBJ databases">
        <authorList>
            <person name="Varghese N."/>
            <person name="Submissions S."/>
        </authorList>
    </citation>
    <scope>NUCLEOTIDE SEQUENCE [LARGE SCALE GENOMIC DNA]</scope>
    <source>
        <strain evidence="9">NRRL B-51270</strain>
    </source>
</reference>
<dbReference type="GO" id="GO:0046872">
    <property type="term" value="F:metal ion binding"/>
    <property type="evidence" value="ECO:0007669"/>
    <property type="project" value="UniProtKB-KW"/>
</dbReference>
<evidence type="ECO:0000256" key="1">
    <source>
        <dbReference type="ARBA" id="ARBA00022723"/>
    </source>
</evidence>
<organism evidence="8 9">
    <name type="scientific">Halopseudomonas xinjiangensis</name>
    <dbReference type="NCBI Taxonomy" id="487184"/>
    <lineage>
        <taxon>Bacteria</taxon>
        <taxon>Pseudomonadati</taxon>
        <taxon>Pseudomonadota</taxon>
        <taxon>Gammaproteobacteria</taxon>
        <taxon>Pseudomonadales</taxon>
        <taxon>Pseudomonadaceae</taxon>
        <taxon>Halopseudomonas</taxon>
    </lineage>
</organism>
<dbReference type="OrthoDB" id="542521at2"/>
<keyword evidence="2" id="KW-0378">Hydrolase</keyword>
<feature type="short sequence motif" description="Nudix box" evidence="6">
    <location>
        <begin position="50"/>
        <end position="71"/>
    </location>
</feature>
<dbReference type="Proteomes" id="UP000243207">
    <property type="component" value="Chromosome I"/>
</dbReference>
<dbReference type="InterPro" id="IPR033715">
    <property type="entry name" value="GDPMH"/>
</dbReference>
<evidence type="ECO:0000256" key="4">
    <source>
        <dbReference type="PIRSR" id="PIRSR037599-1"/>
    </source>
</evidence>
<dbReference type="GO" id="GO:0008727">
    <property type="term" value="F:GDP-mannose mannosyl hydrolase activity"/>
    <property type="evidence" value="ECO:0007669"/>
    <property type="project" value="InterPro"/>
</dbReference>
<evidence type="ECO:0000256" key="6">
    <source>
        <dbReference type="PIRSR" id="PIRSR037599-4"/>
    </source>
</evidence>
<evidence type="ECO:0000313" key="8">
    <source>
        <dbReference type="EMBL" id="SDS95347.1"/>
    </source>
</evidence>
<feature type="site" description="Critical for catalysis" evidence="4">
    <location>
        <position position="124"/>
    </location>
</feature>
<feature type="domain" description="Nudix hydrolase" evidence="7">
    <location>
        <begin position="13"/>
        <end position="154"/>
    </location>
</feature>
<dbReference type="SUPFAM" id="SSF55811">
    <property type="entry name" value="Nudix"/>
    <property type="match status" value="1"/>
</dbReference>
<dbReference type="AlphaFoldDB" id="A0A1H1WDI4"/>
<dbReference type="InterPro" id="IPR015797">
    <property type="entry name" value="NUDIX_hydrolase-like_dom_sf"/>
</dbReference>
<keyword evidence="1 5" id="KW-0479">Metal-binding</keyword>
<feature type="binding site" evidence="5">
    <location>
        <position position="69"/>
    </location>
    <ligand>
        <name>Mg(2+)</name>
        <dbReference type="ChEBI" id="CHEBI:18420"/>
    </ligand>
</feature>
<accession>A0A1H1WDI4</accession>
<evidence type="ECO:0000259" key="7">
    <source>
        <dbReference type="PROSITE" id="PS51462"/>
    </source>
</evidence>
<keyword evidence="9" id="KW-1185">Reference proteome</keyword>
<dbReference type="Pfam" id="PF00293">
    <property type="entry name" value="NUDIX"/>
    <property type="match status" value="1"/>
</dbReference>
<feature type="binding site" evidence="5">
    <location>
        <position position="123"/>
    </location>
    <ligand>
        <name>Mg(2+)</name>
        <dbReference type="ChEBI" id="CHEBI:18420"/>
    </ligand>
</feature>
<dbReference type="InterPro" id="IPR000086">
    <property type="entry name" value="NUDIX_hydrolase_dom"/>
</dbReference>
<dbReference type="PANTHER" id="PTHR43046">
    <property type="entry name" value="GDP-MANNOSE MANNOSYL HYDROLASE"/>
    <property type="match status" value="1"/>
</dbReference>
<dbReference type="STRING" id="487184.SAMN05216421_2558"/>
<comment type="cofactor">
    <cofactor evidence="5">
        <name>Mg(2+)</name>
        <dbReference type="ChEBI" id="CHEBI:18420"/>
    </cofactor>
    <text evidence="5">Binds 1 Mg(2+) ion per subunit.</text>
</comment>
<protein>
    <submittedName>
        <fullName evidence="8">Colanic acid biosynthesis protein WcaH</fullName>
    </submittedName>
</protein>
<evidence type="ECO:0000256" key="5">
    <source>
        <dbReference type="PIRSR" id="PIRSR037599-3"/>
    </source>
</evidence>
<dbReference type="PANTHER" id="PTHR43046:SF12">
    <property type="entry name" value="GDP-MANNOSE MANNOSYL HYDROLASE"/>
    <property type="match status" value="1"/>
</dbReference>
<feature type="binding site" evidence="5">
    <location>
        <position position="49"/>
    </location>
    <ligand>
        <name>Mg(2+)</name>
        <dbReference type="ChEBI" id="CHEBI:18420"/>
    </ligand>
</feature>
<evidence type="ECO:0000313" key="9">
    <source>
        <dbReference type="Proteomes" id="UP000243207"/>
    </source>
</evidence>
<dbReference type="PROSITE" id="PS51462">
    <property type="entry name" value="NUDIX"/>
    <property type="match status" value="1"/>
</dbReference>
<evidence type="ECO:0000256" key="2">
    <source>
        <dbReference type="ARBA" id="ARBA00022801"/>
    </source>
</evidence>
<dbReference type="EMBL" id="LT629736">
    <property type="protein sequence ID" value="SDS95347.1"/>
    <property type="molecule type" value="Genomic_DNA"/>
</dbReference>
<gene>
    <name evidence="8" type="ORF">SAMN05216421_2558</name>
</gene>
<keyword evidence="3 5" id="KW-0460">Magnesium</keyword>
<dbReference type="PIRSF" id="PIRSF037599">
    <property type="entry name" value="GDPMH"/>
    <property type="match status" value="1"/>
</dbReference>
<dbReference type="NCBIfam" id="NF011963">
    <property type="entry name" value="PRK15434.1"/>
    <property type="match status" value="1"/>
</dbReference>
<dbReference type="CDD" id="cd03430">
    <property type="entry name" value="NUDIX_GDPMH_NudD"/>
    <property type="match status" value="1"/>
</dbReference>
<evidence type="ECO:0000256" key="3">
    <source>
        <dbReference type="ARBA" id="ARBA00022842"/>
    </source>
</evidence>
<sequence length="154" mass="17341">MYLDKNTFRSVVAHAPLVSLDLVVRNAEGEILLGRRVNRPAQGDWFVPGGRIMKNERLDDAFARITEAELGQSFARSQARLLDLYEHFYEDSVFGPTPDTHYVVAGYLLDLPAGCSLSLPKSQHDGFRWWTVADMRSSTAVHENSRAYLAAVDR</sequence>
<dbReference type="Gene3D" id="3.90.79.10">
    <property type="entry name" value="Nucleoside Triphosphate Pyrophosphohydrolase"/>
    <property type="match status" value="1"/>
</dbReference>